<sequence length="201" mass="22739">MRNNRIILPFLAGIAIMLLLFFGLKSCLNLAGKTEKSDYYILTNQISKMNKMVVLEQDVSSMQKTKMGYEVFGSEVSSNSIITYTKTNAQVSYDLNKMKMEVDSINKKLIITELPNADIRITPSVEIQSLDDSFFNRISEKDIKNVTQKAKDVAIKSIDQNKLRNEGRQQLMENLNNIFVLAKALNYTIEDKTGQLGILGL</sequence>
<evidence type="ECO:0000313" key="3">
    <source>
        <dbReference type="Proteomes" id="UP000077824"/>
    </source>
</evidence>
<gene>
    <name evidence="2" type="ORF">A0O34_19475</name>
</gene>
<evidence type="ECO:0008006" key="4">
    <source>
        <dbReference type="Google" id="ProtNLM"/>
    </source>
</evidence>
<dbReference type="KEGG" id="chh:A0O34_19475"/>
<keyword evidence="3" id="KW-1185">Reference proteome</keyword>
<protein>
    <recommendedName>
        <fullName evidence="4">DUF4230 domain-containing protein</fullName>
    </recommendedName>
</protein>
<dbReference type="Proteomes" id="UP000077824">
    <property type="component" value="Chromosome"/>
</dbReference>
<dbReference type="Pfam" id="PF14014">
    <property type="entry name" value="DUF4230"/>
    <property type="match status" value="1"/>
</dbReference>
<organism evidence="2 3">
    <name type="scientific">Chryseobacterium glaciei</name>
    <dbReference type="NCBI Taxonomy" id="1685010"/>
    <lineage>
        <taxon>Bacteria</taxon>
        <taxon>Pseudomonadati</taxon>
        <taxon>Bacteroidota</taxon>
        <taxon>Flavobacteriia</taxon>
        <taxon>Flavobacteriales</taxon>
        <taxon>Weeksellaceae</taxon>
        <taxon>Chryseobacterium group</taxon>
        <taxon>Chryseobacterium</taxon>
    </lineage>
</organism>
<dbReference type="STRING" id="1685010.A0O34_19475"/>
<keyword evidence="1" id="KW-0812">Transmembrane</keyword>
<keyword evidence="1" id="KW-1133">Transmembrane helix</keyword>
<dbReference type="EMBL" id="CP015199">
    <property type="protein sequence ID" value="ANF52562.1"/>
    <property type="molecule type" value="Genomic_DNA"/>
</dbReference>
<evidence type="ECO:0000256" key="1">
    <source>
        <dbReference type="SAM" id="Phobius"/>
    </source>
</evidence>
<feature type="transmembrane region" description="Helical" evidence="1">
    <location>
        <begin position="6"/>
        <end position="24"/>
    </location>
</feature>
<accession>A0A172Y0B8</accession>
<name>A0A172Y0B8_9FLAO</name>
<dbReference type="OrthoDB" id="5700441at2"/>
<evidence type="ECO:0000313" key="2">
    <source>
        <dbReference type="EMBL" id="ANF52562.1"/>
    </source>
</evidence>
<dbReference type="InterPro" id="IPR025324">
    <property type="entry name" value="DUF4230"/>
</dbReference>
<dbReference type="RefSeq" id="WP_066758484.1">
    <property type="nucleotide sequence ID" value="NZ_CP015199.1"/>
</dbReference>
<reference evidence="2 3" key="1">
    <citation type="submission" date="2016-04" db="EMBL/GenBank/DDBJ databases">
        <title>Complete Genome Sequence of Chryseobacterium sp. IHBB 10212.</title>
        <authorList>
            <person name="Pal M."/>
            <person name="Swarnkar M.K."/>
            <person name="Kaushal K."/>
            <person name="Chhibber S."/>
            <person name="Singh A.K."/>
            <person name="Gulati A."/>
        </authorList>
    </citation>
    <scope>NUCLEOTIDE SEQUENCE [LARGE SCALE GENOMIC DNA]</scope>
    <source>
        <strain evidence="2 3">IHBB 10212</strain>
    </source>
</reference>
<proteinExistence type="predicted"/>
<dbReference type="AlphaFoldDB" id="A0A172Y0B8"/>
<keyword evidence="1" id="KW-0472">Membrane</keyword>